<dbReference type="AlphaFoldDB" id="A0A0E9V173"/>
<reference evidence="1" key="2">
    <citation type="journal article" date="2015" name="Fish Shellfish Immunol.">
        <title>Early steps in the European eel (Anguilla anguilla)-Vibrio vulnificus interaction in the gills: Role of the RtxA13 toxin.</title>
        <authorList>
            <person name="Callol A."/>
            <person name="Pajuelo D."/>
            <person name="Ebbesson L."/>
            <person name="Teles M."/>
            <person name="MacKenzie S."/>
            <person name="Amaro C."/>
        </authorList>
    </citation>
    <scope>NUCLEOTIDE SEQUENCE</scope>
</reference>
<name>A0A0E9V173_ANGAN</name>
<evidence type="ECO:0000313" key="1">
    <source>
        <dbReference type="EMBL" id="JAH71869.1"/>
    </source>
</evidence>
<proteinExistence type="predicted"/>
<sequence length="26" mass="2973">MLGHIPLLPVNSAMTRKCIVKHDRLE</sequence>
<dbReference type="EMBL" id="GBXM01036708">
    <property type="protein sequence ID" value="JAH71869.1"/>
    <property type="molecule type" value="Transcribed_RNA"/>
</dbReference>
<protein>
    <submittedName>
        <fullName evidence="1">Uncharacterized protein</fullName>
    </submittedName>
</protein>
<organism evidence="1">
    <name type="scientific">Anguilla anguilla</name>
    <name type="common">European freshwater eel</name>
    <name type="synonym">Muraena anguilla</name>
    <dbReference type="NCBI Taxonomy" id="7936"/>
    <lineage>
        <taxon>Eukaryota</taxon>
        <taxon>Metazoa</taxon>
        <taxon>Chordata</taxon>
        <taxon>Craniata</taxon>
        <taxon>Vertebrata</taxon>
        <taxon>Euteleostomi</taxon>
        <taxon>Actinopterygii</taxon>
        <taxon>Neopterygii</taxon>
        <taxon>Teleostei</taxon>
        <taxon>Anguilliformes</taxon>
        <taxon>Anguillidae</taxon>
        <taxon>Anguilla</taxon>
    </lineage>
</organism>
<reference evidence="1" key="1">
    <citation type="submission" date="2014-11" db="EMBL/GenBank/DDBJ databases">
        <authorList>
            <person name="Amaro Gonzalez C."/>
        </authorList>
    </citation>
    <scope>NUCLEOTIDE SEQUENCE</scope>
</reference>
<accession>A0A0E9V173</accession>